<evidence type="ECO:0000256" key="2">
    <source>
        <dbReference type="SAM" id="SignalP"/>
    </source>
</evidence>
<dbReference type="Proteomes" id="UP000008068">
    <property type="component" value="Unassembled WGS sequence"/>
</dbReference>
<dbReference type="OMA" id="YPPVIRY"/>
<organism evidence="4">
    <name type="scientific">Caenorhabditis brenneri</name>
    <name type="common">Nematode worm</name>
    <dbReference type="NCBI Taxonomy" id="135651"/>
    <lineage>
        <taxon>Eukaryota</taxon>
        <taxon>Metazoa</taxon>
        <taxon>Ecdysozoa</taxon>
        <taxon>Nematoda</taxon>
        <taxon>Chromadorea</taxon>
        <taxon>Rhabditida</taxon>
        <taxon>Rhabditina</taxon>
        <taxon>Rhabditomorpha</taxon>
        <taxon>Rhabditoidea</taxon>
        <taxon>Rhabditidae</taxon>
        <taxon>Peloderinae</taxon>
        <taxon>Caenorhabditis</taxon>
    </lineage>
</organism>
<accession>G0N8A3</accession>
<proteinExistence type="predicted"/>
<evidence type="ECO:0000256" key="1">
    <source>
        <dbReference type="SAM" id="MobiDB-lite"/>
    </source>
</evidence>
<feature type="chain" id="PRO_5003404810" evidence="2">
    <location>
        <begin position="17"/>
        <end position="304"/>
    </location>
</feature>
<gene>
    <name evidence="3" type="ORF">CAEBREN_15524</name>
</gene>
<dbReference type="AlphaFoldDB" id="G0N8A3"/>
<protein>
    <submittedName>
        <fullName evidence="3">Uncharacterized protein</fullName>
    </submittedName>
</protein>
<dbReference type="PANTHER" id="PTHR38633:SF6">
    <property type="entry name" value="UTERINE LUMIN EXPRESSED_LOCAILIZED"/>
    <property type="match status" value="1"/>
</dbReference>
<name>G0N8A3_CAEBE</name>
<dbReference type="STRING" id="135651.G0N8A3"/>
<dbReference type="HOGENOM" id="CLU_915960_0_0_1"/>
<sequence length="304" mass="32965">MLAFLALSVAITTVSAQYGAANSPPAAQPSYSSNVYYPPVIYDSHYWDYGSRERHHKECPKLTTYVGSFPGIPDEAFYPPVIRYIKEGRKTTALVVCDRNVKNFNGLFARRNSSVDIRAAYFVALGTTAAFTLTCNRDERRYEGLVVDLADPDDFSKKVEVTQVTCVGLDKTPIGLEIEQGLPGLVLTIQGALEVLYTPAPGRKKREAAEEVTETPESPEVPESVVTESAPENTEAPTEVNEETTVTIVENTEVPETATEEVSQNTEGPVEVEGSTQASEPAPGSVEAIKAALKKLGEALGKLF</sequence>
<dbReference type="InParanoid" id="G0N8A3"/>
<dbReference type="FunCoup" id="G0N8A3">
    <property type="interactions" value="1900"/>
</dbReference>
<keyword evidence="4" id="KW-1185">Reference proteome</keyword>
<dbReference type="PANTHER" id="PTHR38633">
    <property type="entry name" value="PROTEIN CBG15573-RELATED"/>
    <property type="match status" value="1"/>
</dbReference>
<keyword evidence="2" id="KW-0732">Signal</keyword>
<dbReference type="OrthoDB" id="5873584at2759"/>
<feature type="compositionally biased region" description="Low complexity" evidence="1">
    <location>
        <begin position="215"/>
        <end position="257"/>
    </location>
</feature>
<evidence type="ECO:0000313" key="3">
    <source>
        <dbReference type="EMBL" id="EGT55310.1"/>
    </source>
</evidence>
<feature type="signal peptide" evidence="2">
    <location>
        <begin position="1"/>
        <end position="16"/>
    </location>
</feature>
<reference evidence="4" key="1">
    <citation type="submission" date="2011-07" db="EMBL/GenBank/DDBJ databases">
        <authorList>
            <consortium name="Caenorhabditis brenneri Sequencing and Analysis Consortium"/>
            <person name="Wilson R.K."/>
        </authorList>
    </citation>
    <scope>NUCLEOTIDE SEQUENCE [LARGE SCALE GENOMIC DNA]</scope>
    <source>
        <strain evidence="4">PB2801</strain>
    </source>
</reference>
<dbReference type="EMBL" id="GL379850">
    <property type="protein sequence ID" value="EGT55310.1"/>
    <property type="molecule type" value="Genomic_DNA"/>
</dbReference>
<evidence type="ECO:0000313" key="4">
    <source>
        <dbReference type="Proteomes" id="UP000008068"/>
    </source>
</evidence>
<dbReference type="eggNOG" id="ENOG502TGFP">
    <property type="taxonomic scope" value="Eukaryota"/>
</dbReference>
<feature type="region of interest" description="Disordered" evidence="1">
    <location>
        <begin position="203"/>
        <end position="284"/>
    </location>
</feature>